<dbReference type="RefSeq" id="WP_248812433.1">
    <property type="nucleotide sequence ID" value="NZ_JALKFT010000016.1"/>
</dbReference>
<feature type="transmembrane region" description="Helical" evidence="2">
    <location>
        <begin position="55"/>
        <end position="76"/>
    </location>
</feature>
<protein>
    <recommendedName>
        <fullName evidence="5">Integral membrane protein</fullName>
    </recommendedName>
</protein>
<accession>A0ABT0K0L1</accession>
<feature type="region of interest" description="Disordered" evidence="1">
    <location>
        <begin position="162"/>
        <end position="200"/>
    </location>
</feature>
<feature type="compositionally biased region" description="Pro residues" evidence="1">
    <location>
        <begin position="163"/>
        <end position="178"/>
    </location>
</feature>
<reference evidence="3 4" key="1">
    <citation type="submission" date="2022-04" db="EMBL/GenBank/DDBJ databases">
        <title>Genome diversity in the genus Frankia.</title>
        <authorList>
            <person name="Carlos-Shanley C."/>
            <person name="Hahn D."/>
        </authorList>
    </citation>
    <scope>NUCLEOTIDE SEQUENCE [LARGE SCALE GENOMIC DNA]</scope>
    <source>
        <strain evidence="3 4">Ag45/Mut15</strain>
    </source>
</reference>
<evidence type="ECO:0000256" key="2">
    <source>
        <dbReference type="SAM" id="Phobius"/>
    </source>
</evidence>
<proteinExistence type="predicted"/>
<evidence type="ECO:0008006" key="5">
    <source>
        <dbReference type="Google" id="ProtNLM"/>
    </source>
</evidence>
<keyword evidence="2" id="KW-0472">Membrane</keyword>
<gene>
    <name evidence="3" type="ORF">MXD59_16300</name>
</gene>
<keyword evidence="4" id="KW-1185">Reference proteome</keyword>
<dbReference type="Proteomes" id="UP001201873">
    <property type="component" value="Unassembled WGS sequence"/>
</dbReference>
<keyword evidence="2" id="KW-0812">Transmembrane</keyword>
<evidence type="ECO:0000256" key="1">
    <source>
        <dbReference type="SAM" id="MobiDB-lite"/>
    </source>
</evidence>
<sequence length="200" mass="20115">MRALTVAVAAVLLGLGAHTAACGQLPSLPVTAIGMALTARVCWGAAGRRLSLARLVALVVGVQSALHLAFTLTASAGMAGHASSDSVAAVAGAGVGTGGGAAVGVDLLPGGPIVAVAHLGAALLLAWWLATGERLLWRAARGAVTVARATLRRLRRRALTWVHPPPARTPPVRRPPPRTAGAARVGHDLVRRGPPARASV</sequence>
<comment type="caution">
    <text evidence="3">The sequence shown here is derived from an EMBL/GenBank/DDBJ whole genome shotgun (WGS) entry which is preliminary data.</text>
</comment>
<evidence type="ECO:0000313" key="4">
    <source>
        <dbReference type="Proteomes" id="UP001201873"/>
    </source>
</evidence>
<dbReference type="EMBL" id="JALKFT010000016">
    <property type="protein sequence ID" value="MCK9877318.1"/>
    <property type="molecule type" value="Genomic_DNA"/>
</dbReference>
<evidence type="ECO:0000313" key="3">
    <source>
        <dbReference type="EMBL" id="MCK9877318.1"/>
    </source>
</evidence>
<keyword evidence="2" id="KW-1133">Transmembrane helix</keyword>
<feature type="transmembrane region" description="Helical" evidence="2">
    <location>
        <begin position="113"/>
        <end position="131"/>
    </location>
</feature>
<name>A0ABT0K0L1_9ACTN</name>
<organism evidence="3 4">
    <name type="scientific">Frankia umida</name>
    <dbReference type="NCBI Taxonomy" id="573489"/>
    <lineage>
        <taxon>Bacteria</taxon>
        <taxon>Bacillati</taxon>
        <taxon>Actinomycetota</taxon>
        <taxon>Actinomycetes</taxon>
        <taxon>Frankiales</taxon>
        <taxon>Frankiaceae</taxon>
        <taxon>Frankia</taxon>
    </lineage>
</organism>